<keyword evidence="2" id="KW-1185">Reference proteome</keyword>
<comment type="caution">
    <text evidence="1">The sequence shown here is derived from an EMBL/GenBank/DDBJ whole genome shotgun (WGS) entry which is preliminary data.</text>
</comment>
<dbReference type="EMBL" id="BACD03000054">
    <property type="protein sequence ID" value="GAO51856.1"/>
    <property type="molecule type" value="Genomic_DNA"/>
</dbReference>
<accession>A0A0E9NQ87</accession>
<reference evidence="1 2" key="3">
    <citation type="journal article" date="2015" name="Genome Announc.">
        <title>Draft Genome Sequence of the Archiascomycetous Yeast Saitoella complicata.</title>
        <authorList>
            <person name="Yamauchi K."/>
            <person name="Kondo S."/>
            <person name="Hamamoto M."/>
            <person name="Takahashi Y."/>
            <person name="Ogura Y."/>
            <person name="Hayashi T."/>
            <person name="Nishida H."/>
        </authorList>
    </citation>
    <scope>NUCLEOTIDE SEQUENCE [LARGE SCALE GENOMIC DNA]</scope>
    <source>
        <strain evidence="1 2">NRRL Y-17804</strain>
    </source>
</reference>
<name>A0A0E9NQ87_SAICN</name>
<organism evidence="1 2">
    <name type="scientific">Saitoella complicata (strain BCRC 22490 / CBS 7301 / JCM 7358 / NBRC 10748 / NRRL Y-17804)</name>
    <dbReference type="NCBI Taxonomy" id="698492"/>
    <lineage>
        <taxon>Eukaryota</taxon>
        <taxon>Fungi</taxon>
        <taxon>Dikarya</taxon>
        <taxon>Ascomycota</taxon>
        <taxon>Taphrinomycotina</taxon>
        <taxon>Taphrinomycotina incertae sedis</taxon>
        <taxon>Saitoella</taxon>
    </lineage>
</organism>
<reference evidence="1 2" key="2">
    <citation type="journal article" date="2014" name="J. Gen. Appl. Microbiol.">
        <title>The early diverging ascomycetous budding yeast Saitoella complicata has three histone deacetylases belonging to the Clr6, Hos2, and Rpd3 lineages.</title>
        <authorList>
            <person name="Nishida H."/>
            <person name="Matsumoto T."/>
            <person name="Kondo S."/>
            <person name="Hamamoto M."/>
            <person name="Yoshikawa H."/>
        </authorList>
    </citation>
    <scope>NUCLEOTIDE SEQUENCE [LARGE SCALE GENOMIC DNA]</scope>
    <source>
        <strain evidence="1 2">NRRL Y-17804</strain>
    </source>
</reference>
<proteinExistence type="predicted"/>
<evidence type="ECO:0000313" key="2">
    <source>
        <dbReference type="Proteomes" id="UP000033140"/>
    </source>
</evidence>
<dbReference type="Proteomes" id="UP000033140">
    <property type="component" value="Unassembled WGS sequence"/>
</dbReference>
<evidence type="ECO:0000313" key="1">
    <source>
        <dbReference type="EMBL" id="GAO51856.1"/>
    </source>
</evidence>
<protein>
    <submittedName>
        <fullName evidence="1">Uncharacterized protein</fullName>
    </submittedName>
</protein>
<reference evidence="1 2" key="1">
    <citation type="journal article" date="2011" name="J. Gen. Appl. Microbiol.">
        <title>Draft genome sequencing of the enigmatic yeast Saitoella complicata.</title>
        <authorList>
            <person name="Nishida H."/>
            <person name="Hamamoto M."/>
            <person name="Sugiyama J."/>
        </authorList>
    </citation>
    <scope>NUCLEOTIDE SEQUENCE [LARGE SCALE GENOMIC DNA]</scope>
    <source>
        <strain evidence="1 2">NRRL Y-17804</strain>
    </source>
</reference>
<gene>
    <name evidence="1" type="ORF">G7K_5947-t1</name>
</gene>
<sequence>MGRVGCEWWWGGHQCADMLIKIDECCFWLHGCAHAAAWTSSLAVRIAIVIVARGLLNPHVLSGNTVYYMSGLRVPTHKLNANLLVQSVVCYHSPRLTSPARIQIFHDRPLYNPRPPSPLKDSPTYISRGKCLKNIYTQPKQRYGAPFVNSRIQTEPNQLGPTSVYAFPLWRGESPWFLPVFGLTLKGFNRWGIEADILSWYLSRSLSCRSCACDYSSSRLSEFDGVYKNSLPQPISREKPSLQL</sequence>
<dbReference type="AlphaFoldDB" id="A0A0E9NQ87"/>